<dbReference type="SMART" id="SM00220">
    <property type="entry name" value="S_TKc"/>
    <property type="match status" value="1"/>
</dbReference>
<dbReference type="PANTHER" id="PTHR44167">
    <property type="entry name" value="OVARIAN-SPECIFIC SERINE/THREONINE-PROTEIN KINASE LOK-RELATED"/>
    <property type="match status" value="1"/>
</dbReference>
<comment type="caution">
    <text evidence="2">The sequence shown here is derived from an EMBL/GenBank/DDBJ whole genome shotgun (WGS) entry which is preliminary data.</text>
</comment>
<dbReference type="OMA" id="VYNHPWT"/>
<dbReference type="GO" id="GO:0004674">
    <property type="term" value="F:protein serine/threonine kinase activity"/>
    <property type="evidence" value="ECO:0007669"/>
    <property type="project" value="TreeGrafter"/>
</dbReference>
<evidence type="ECO:0000259" key="1">
    <source>
        <dbReference type="PROSITE" id="PS50011"/>
    </source>
</evidence>
<dbReference type="InterPro" id="IPR000719">
    <property type="entry name" value="Prot_kinase_dom"/>
</dbReference>
<dbReference type="GO" id="GO:0005524">
    <property type="term" value="F:ATP binding"/>
    <property type="evidence" value="ECO:0007669"/>
    <property type="project" value="InterPro"/>
</dbReference>
<name>A0A8S1QJK3_PARPR</name>
<dbReference type="GO" id="GO:0005634">
    <property type="term" value="C:nucleus"/>
    <property type="evidence" value="ECO:0007669"/>
    <property type="project" value="TreeGrafter"/>
</dbReference>
<dbReference type="PROSITE" id="PS50011">
    <property type="entry name" value="PROTEIN_KINASE_DOM"/>
    <property type="match status" value="1"/>
</dbReference>
<sequence>MPTKAKYDEFEIQRFFGCREYKVKLGKNDQGQYFLLNFFHISERDQLQKLQNIQNIEHPAILKIVQIRNEGIYTKKNNIQLSRSCVIYEYPTGGELYEYLFQTGKFHEAQARVYFKQLVEGLISIHKLGLYHGELTTEVIYFSDAKTIKIGELGLNQIRKKKYTFETPTWNKENNNYEQSKDIFALGMILFILMVGKPPFSNTEKTNPNFSGLQSASQAIWKQLKMIYTNVAFTDEFMDLIEGMLTASPKNRMSLSEVYNHPWTQIQSEFTEEMVREFNSKQKKIEQFLIKANLTRELKQGQMIISNNKSTLQTGLGLFRSENEATKQSEVIQEIQQIDNKALKSISPDLMRSDSYLINLDPNQIMKLIKTKLDAKDFNLKIEKEQNEFSLIISSDLKTNIKMEIFQVETQENTFCVLNFTKQKGDFFDYIETIKRFHQLIDNIQQELSNDSQRKEKTV</sequence>
<dbReference type="Pfam" id="PF00069">
    <property type="entry name" value="Pkinase"/>
    <property type="match status" value="1"/>
</dbReference>
<organism evidence="2 3">
    <name type="scientific">Paramecium primaurelia</name>
    <dbReference type="NCBI Taxonomy" id="5886"/>
    <lineage>
        <taxon>Eukaryota</taxon>
        <taxon>Sar</taxon>
        <taxon>Alveolata</taxon>
        <taxon>Ciliophora</taxon>
        <taxon>Intramacronucleata</taxon>
        <taxon>Oligohymenophorea</taxon>
        <taxon>Peniculida</taxon>
        <taxon>Parameciidae</taxon>
        <taxon>Paramecium</taxon>
    </lineage>
</organism>
<evidence type="ECO:0000313" key="3">
    <source>
        <dbReference type="Proteomes" id="UP000688137"/>
    </source>
</evidence>
<dbReference type="EMBL" id="CAJJDM010000166">
    <property type="protein sequence ID" value="CAD8114847.1"/>
    <property type="molecule type" value="Genomic_DNA"/>
</dbReference>
<evidence type="ECO:0000313" key="2">
    <source>
        <dbReference type="EMBL" id="CAD8114847.1"/>
    </source>
</evidence>
<gene>
    <name evidence="2" type="ORF">PPRIM_AZ9-3.1.T1610113</name>
</gene>
<keyword evidence="3" id="KW-1185">Reference proteome</keyword>
<feature type="domain" description="Protein kinase" evidence="1">
    <location>
        <begin position="10"/>
        <end position="264"/>
    </location>
</feature>
<dbReference type="PANTHER" id="PTHR44167:SF24">
    <property type="entry name" value="SERINE_THREONINE-PROTEIN KINASE CHK2"/>
    <property type="match status" value="1"/>
</dbReference>
<dbReference type="GO" id="GO:0044773">
    <property type="term" value="P:mitotic DNA damage checkpoint signaling"/>
    <property type="evidence" value="ECO:0007669"/>
    <property type="project" value="TreeGrafter"/>
</dbReference>
<dbReference type="AlphaFoldDB" id="A0A8S1QJK3"/>
<reference evidence="2" key="1">
    <citation type="submission" date="2021-01" db="EMBL/GenBank/DDBJ databases">
        <authorList>
            <consortium name="Genoscope - CEA"/>
            <person name="William W."/>
        </authorList>
    </citation>
    <scope>NUCLEOTIDE SEQUENCE</scope>
</reference>
<proteinExistence type="predicted"/>
<protein>
    <recommendedName>
        <fullName evidence="1">Protein kinase domain-containing protein</fullName>
    </recommendedName>
</protein>
<accession>A0A8S1QJK3</accession>
<dbReference type="GO" id="GO:0005737">
    <property type="term" value="C:cytoplasm"/>
    <property type="evidence" value="ECO:0007669"/>
    <property type="project" value="TreeGrafter"/>
</dbReference>
<dbReference type="Proteomes" id="UP000688137">
    <property type="component" value="Unassembled WGS sequence"/>
</dbReference>